<dbReference type="AlphaFoldDB" id="A0A6J6F9P1"/>
<dbReference type="EMBL" id="CAEZTS010000088">
    <property type="protein sequence ID" value="CAB4581408.1"/>
    <property type="molecule type" value="Genomic_DNA"/>
</dbReference>
<dbReference type="Pfam" id="PF00857">
    <property type="entry name" value="Isochorismatase"/>
    <property type="match status" value="1"/>
</dbReference>
<evidence type="ECO:0000313" key="3">
    <source>
        <dbReference type="EMBL" id="CAB4581408.1"/>
    </source>
</evidence>
<dbReference type="GO" id="GO:0016787">
    <property type="term" value="F:hydrolase activity"/>
    <property type="evidence" value="ECO:0007669"/>
    <property type="project" value="UniProtKB-KW"/>
</dbReference>
<organism evidence="3">
    <name type="scientific">freshwater metagenome</name>
    <dbReference type="NCBI Taxonomy" id="449393"/>
    <lineage>
        <taxon>unclassified sequences</taxon>
        <taxon>metagenomes</taxon>
        <taxon>ecological metagenomes</taxon>
    </lineage>
</organism>
<dbReference type="Gene3D" id="3.40.50.850">
    <property type="entry name" value="Isochorismatase-like"/>
    <property type="match status" value="1"/>
</dbReference>
<keyword evidence="1" id="KW-0378">Hydrolase</keyword>
<feature type="domain" description="Isochorismatase-like" evidence="2">
    <location>
        <begin position="41"/>
        <end position="207"/>
    </location>
</feature>
<evidence type="ECO:0000256" key="1">
    <source>
        <dbReference type="ARBA" id="ARBA00022801"/>
    </source>
</evidence>
<dbReference type="SUPFAM" id="SSF52499">
    <property type="entry name" value="Isochorismatase-like hydrolases"/>
    <property type="match status" value="1"/>
</dbReference>
<proteinExistence type="predicted"/>
<dbReference type="InterPro" id="IPR036380">
    <property type="entry name" value="Isochorismatase-like_sf"/>
</dbReference>
<dbReference type="InterPro" id="IPR000868">
    <property type="entry name" value="Isochorismatase-like_dom"/>
</dbReference>
<evidence type="ECO:0000259" key="2">
    <source>
        <dbReference type="Pfam" id="PF00857"/>
    </source>
</evidence>
<accession>A0A6J6F9P1</accession>
<name>A0A6J6F9P1_9ZZZZ</name>
<reference evidence="3" key="1">
    <citation type="submission" date="2020-05" db="EMBL/GenBank/DDBJ databases">
        <authorList>
            <person name="Chiriac C."/>
            <person name="Salcher M."/>
            <person name="Ghai R."/>
            <person name="Kavagutti S V."/>
        </authorList>
    </citation>
    <scope>NUCLEOTIDE SEQUENCE</scope>
</reference>
<gene>
    <name evidence="3" type="ORF">UFOPK1722_01069</name>
</gene>
<dbReference type="InterPro" id="IPR050272">
    <property type="entry name" value="Isochorismatase-like_hydrls"/>
</dbReference>
<dbReference type="PANTHER" id="PTHR43540:SF16">
    <property type="entry name" value="ISOCHORISMATASE-LIKE DOMAIN-CONTAINING PROTEIN"/>
    <property type="match status" value="1"/>
</dbReference>
<dbReference type="CDD" id="cd00431">
    <property type="entry name" value="cysteine_hydrolases"/>
    <property type="match status" value="1"/>
</dbReference>
<sequence length="219" mass="22957">MSKALERLRMTVDPAHTVVITNELQKGIVGDEAILAALPVAVREAGILPVAGRVCAAARARGIRVLHAVVEERFDGAGQSLNCRIFALGAKRRAEVGHGPIDAGRPGAEIVDELDVQPADIKMSRIHGMTAFTGTELDAVVRNLGGRTVVIMGVSVNLGVLGTALSACDLGYQVVIVRDAVCGIPKEYADAVLENSLSMIATIVDADELIAAWEAVDVS</sequence>
<dbReference type="PANTHER" id="PTHR43540">
    <property type="entry name" value="PEROXYUREIDOACRYLATE/UREIDOACRYLATE AMIDOHYDROLASE-RELATED"/>
    <property type="match status" value="1"/>
</dbReference>
<protein>
    <submittedName>
        <fullName evidence="3">Unannotated protein</fullName>
    </submittedName>
</protein>